<sequence length="134" mass="15088">MCYVFQSTLLNHSCGICSSAYCIASQFIQLFLCLLQSIKMYTCTHCCGGCGQFCQRMPCSVSFCLIATQSCTLHGYYVLNTHTVSNVHLSHVKFSFWQCCLVTMPLLYLEFCFLIIVYASVMATHSQCYLLCAT</sequence>
<proteinExistence type="predicted"/>
<keyword evidence="1" id="KW-1133">Transmembrane helix</keyword>
<organism evidence="2">
    <name type="scientific">Rhipicephalus zambeziensis</name>
    <dbReference type="NCBI Taxonomy" id="60191"/>
    <lineage>
        <taxon>Eukaryota</taxon>
        <taxon>Metazoa</taxon>
        <taxon>Ecdysozoa</taxon>
        <taxon>Arthropoda</taxon>
        <taxon>Chelicerata</taxon>
        <taxon>Arachnida</taxon>
        <taxon>Acari</taxon>
        <taxon>Parasitiformes</taxon>
        <taxon>Ixodida</taxon>
        <taxon>Ixodoidea</taxon>
        <taxon>Ixodidae</taxon>
        <taxon>Rhipicephalinae</taxon>
        <taxon>Rhipicephalus</taxon>
        <taxon>Rhipicephalus</taxon>
    </lineage>
</organism>
<evidence type="ECO:0000256" key="1">
    <source>
        <dbReference type="SAM" id="Phobius"/>
    </source>
</evidence>
<dbReference type="AlphaFoldDB" id="A0A224Y883"/>
<reference evidence="2" key="1">
    <citation type="journal article" date="2017" name="Parasit. Vectors">
        <title>Sialotranscriptomics of Rhipicephalus zambeziensis reveals intricate expression profiles of secretory proteins and suggests tight temporal transcriptional regulation during blood-feeding.</title>
        <authorList>
            <person name="de Castro M.H."/>
            <person name="de Klerk D."/>
            <person name="Pienaar R."/>
            <person name="Rees D.J.G."/>
            <person name="Mans B.J."/>
        </authorList>
    </citation>
    <scope>NUCLEOTIDE SEQUENCE</scope>
    <source>
        <tissue evidence="2">Salivary glands</tissue>
    </source>
</reference>
<feature type="transmembrane region" description="Helical" evidence="1">
    <location>
        <begin position="95"/>
        <end position="121"/>
    </location>
</feature>
<dbReference type="EMBL" id="GFPF01001819">
    <property type="protein sequence ID" value="MAA12965.1"/>
    <property type="molecule type" value="Transcribed_RNA"/>
</dbReference>
<protein>
    <submittedName>
        <fullName evidence="2">Uncharacterized protein</fullName>
    </submittedName>
</protein>
<keyword evidence="1" id="KW-0812">Transmembrane</keyword>
<keyword evidence="1" id="KW-0472">Membrane</keyword>
<evidence type="ECO:0000313" key="2">
    <source>
        <dbReference type="EMBL" id="MAA12965.1"/>
    </source>
</evidence>
<accession>A0A224Y883</accession>
<name>A0A224Y883_9ACAR</name>